<dbReference type="InterPro" id="IPR010916">
    <property type="entry name" value="TonB_box_CS"/>
</dbReference>
<keyword evidence="1" id="KW-0812">Transmembrane</keyword>
<dbReference type="InterPro" id="IPR011050">
    <property type="entry name" value="Pectin_lyase_fold/virulence"/>
</dbReference>
<gene>
    <name evidence="2" type="ORF">HARCEL1_03090</name>
</gene>
<sequence>MIAPTPARLAVVGVIVLALVVIAPTPAAAETVVVDGSGDGDHRTIGAALANASNDTTVRVREGVYTESVRIDESVAITAAGSVTLRGDYSGAGITIVEDAAPTITGIDVKQFRVGVDARETTGDWVVTGVSTDRVHVAVDARRSTGDWRVGGTRLTAASAGVTADGASGNWTVDGVAIRADWAVTARQTGGDWSVASARLHADGGIVAPESRGDWLVRNLTMASNGGVGIDAQGSTGDWRADDLTIRWATIAVDADRSTGDWAISDAVFGRIAYAGEAATLVRATDARGAWRISDSAFEDPRGYGIDARGASGGVAQNNWWGGPLGATGDQCVGAVDCSAPQRRPPDGVPRRWLVGIGAVIAVPVVGGLWLRRRIRR</sequence>
<dbReference type="Proteomes" id="UP000244727">
    <property type="component" value="Chromosome"/>
</dbReference>
<dbReference type="SUPFAM" id="SSF51126">
    <property type="entry name" value="Pectin lyase-like"/>
    <property type="match status" value="1"/>
</dbReference>
<name>A0A2R4WZ10_9EURY</name>
<dbReference type="InterPro" id="IPR012334">
    <property type="entry name" value="Pectin_lyas_fold"/>
</dbReference>
<reference evidence="2 3" key="1">
    <citation type="submission" date="2018-04" db="EMBL/GenBank/DDBJ databases">
        <title>Halococcoides cellulosivorans gen. nov., sp. nov., an extremely halophilic cellulose-utilizing haloarchaeon from hypersaline lakes.</title>
        <authorList>
            <person name="Sorokin D.Y."/>
            <person name="Toshchakov S.V."/>
            <person name="Samarov N.I."/>
            <person name="Korzhenkov A."/>
            <person name="Kublanov I.V."/>
        </authorList>
    </citation>
    <scope>NUCLEOTIDE SEQUENCE [LARGE SCALE GENOMIC DNA]</scope>
    <source>
        <strain evidence="2 3">HArcel1</strain>
    </source>
</reference>
<proteinExistence type="predicted"/>
<evidence type="ECO:0008006" key="4">
    <source>
        <dbReference type="Google" id="ProtNLM"/>
    </source>
</evidence>
<keyword evidence="1" id="KW-1133">Transmembrane helix</keyword>
<dbReference type="Gene3D" id="2.160.20.10">
    <property type="entry name" value="Single-stranded right-handed beta-helix, Pectin lyase-like"/>
    <property type="match status" value="1"/>
</dbReference>
<accession>A0A2R4WZ10</accession>
<dbReference type="KEGG" id="harc:HARCEL1_03090"/>
<dbReference type="AlphaFoldDB" id="A0A2R4WZ10"/>
<keyword evidence="1" id="KW-0472">Membrane</keyword>
<dbReference type="GeneID" id="36511459"/>
<dbReference type="PROSITE" id="PS00430">
    <property type="entry name" value="TONB_DEPENDENT_REC_1"/>
    <property type="match status" value="1"/>
</dbReference>
<keyword evidence="3" id="KW-1185">Reference proteome</keyword>
<dbReference type="RefSeq" id="WP_108381139.1">
    <property type="nucleotide sequence ID" value="NZ_CP028858.1"/>
</dbReference>
<feature type="transmembrane region" description="Helical" evidence="1">
    <location>
        <begin position="353"/>
        <end position="371"/>
    </location>
</feature>
<organism evidence="2 3">
    <name type="scientific">Halococcoides cellulosivorans</name>
    <dbReference type="NCBI Taxonomy" id="1679096"/>
    <lineage>
        <taxon>Archaea</taxon>
        <taxon>Methanobacteriati</taxon>
        <taxon>Methanobacteriota</taxon>
        <taxon>Stenosarchaea group</taxon>
        <taxon>Halobacteria</taxon>
        <taxon>Halobacteriales</taxon>
        <taxon>Haloarculaceae</taxon>
        <taxon>Halococcoides</taxon>
    </lineage>
</organism>
<evidence type="ECO:0000313" key="3">
    <source>
        <dbReference type="Proteomes" id="UP000244727"/>
    </source>
</evidence>
<evidence type="ECO:0000256" key="1">
    <source>
        <dbReference type="SAM" id="Phobius"/>
    </source>
</evidence>
<dbReference type="EMBL" id="CP028858">
    <property type="protein sequence ID" value="AWB26770.1"/>
    <property type="molecule type" value="Genomic_DNA"/>
</dbReference>
<protein>
    <recommendedName>
        <fullName evidence="4">Pectinesterase</fullName>
    </recommendedName>
</protein>
<evidence type="ECO:0000313" key="2">
    <source>
        <dbReference type="EMBL" id="AWB26770.1"/>
    </source>
</evidence>